<evidence type="ECO:0000313" key="4">
    <source>
        <dbReference type="EMBL" id="TKX34237.1"/>
    </source>
</evidence>
<keyword evidence="2 4" id="KW-0808">Transferase</keyword>
<reference evidence="4 5" key="1">
    <citation type="submission" date="2018-05" db="EMBL/GenBank/DDBJ databases">
        <title>Novel Campyloabacter and Helicobacter Species and Strains.</title>
        <authorList>
            <person name="Mannion A.J."/>
            <person name="Shen Z."/>
            <person name="Fox J.G."/>
        </authorList>
    </citation>
    <scope>NUCLEOTIDE SEQUENCE [LARGE SCALE GENOMIC DNA]</scope>
    <source>
        <strain evidence="5">MIT10-5678</strain>
    </source>
</reference>
<dbReference type="RefSeq" id="WP_137623483.1">
    <property type="nucleotide sequence ID" value="NZ_NXLY01000004.1"/>
</dbReference>
<evidence type="ECO:0000313" key="5">
    <source>
        <dbReference type="Proteomes" id="UP000309584"/>
    </source>
</evidence>
<name>A0ABY2TJT2_9BACT</name>
<dbReference type="InterPro" id="IPR001173">
    <property type="entry name" value="Glyco_trans_2-like"/>
</dbReference>
<keyword evidence="1" id="KW-0328">Glycosyltransferase</keyword>
<comment type="caution">
    <text evidence="4">The sequence shown here is derived from an EMBL/GenBank/DDBJ whole genome shotgun (WGS) entry which is preliminary data.</text>
</comment>
<dbReference type="InterPro" id="IPR029044">
    <property type="entry name" value="Nucleotide-diphossugar_trans"/>
</dbReference>
<evidence type="ECO:0000256" key="2">
    <source>
        <dbReference type="ARBA" id="ARBA00022679"/>
    </source>
</evidence>
<dbReference type="Pfam" id="PF00535">
    <property type="entry name" value="Glycos_transf_2"/>
    <property type="match status" value="1"/>
</dbReference>
<dbReference type="PANTHER" id="PTHR22916:SF51">
    <property type="entry name" value="GLYCOSYLTRANSFERASE EPSH-RELATED"/>
    <property type="match status" value="1"/>
</dbReference>
<dbReference type="CDD" id="cd00761">
    <property type="entry name" value="Glyco_tranf_GTA_type"/>
    <property type="match status" value="1"/>
</dbReference>
<dbReference type="EMBL" id="NXLY01000004">
    <property type="protein sequence ID" value="TKX34237.1"/>
    <property type="molecule type" value="Genomic_DNA"/>
</dbReference>
<dbReference type="Proteomes" id="UP000309584">
    <property type="component" value="Unassembled WGS sequence"/>
</dbReference>
<dbReference type="Gene3D" id="3.90.550.10">
    <property type="entry name" value="Spore Coat Polysaccharide Biosynthesis Protein SpsA, Chain A"/>
    <property type="match status" value="2"/>
</dbReference>
<protein>
    <submittedName>
        <fullName evidence="4">Glycosyl transferase family A</fullName>
    </submittedName>
</protein>
<dbReference type="SUPFAM" id="SSF53448">
    <property type="entry name" value="Nucleotide-diphospho-sugar transferases"/>
    <property type="match status" value="1"/>
</dbReference>
<gene>
    <name evidence="4" type="ORF">CQA75_02500</name>
</gene>
<sequence>MNNPLISIIIPIYNVAPYLKECIESVIHQTYKNLDIILVDDGSNDESLEIALEYLQKDERIFLISKENGGLSSARNVGIEFIKGTKLRSFFEDNKEEDIISFEKTHTFEKTTKIIKKEDIKSNFKQIQKRYIKTNLENINDFIIQELPNSIIHFLDSDDYFLKDCIELCVENMIKKNLDICIHNFDEFHENDCKFIKNPDTNLMSKSKKDFYENGIELLQENSFFSFYFAWQGAFDIAILNNYVLRFTHGIYHEDHDFGTILFCLAKKIYYTEKALMIYRIRDNSIINCKETSVPKKLPKNLEPLRKYFNNYQELRRYFIVYSFLMIAKKLFLFNVNFKNTLISQSLKEYYNPYFDQNFYNDPLRVNEIVKIFIKRLFFYKIYRKIRFYFRHPKKLFKKDNHA</sequence>
<evidence type="ECO:0000256" key="1">
    <source>
        <dbReference type="ARBA" id="ARBA00022676"/>
    </source>
</evidence>
<dbReference type="PANTHER" id="PTHR22916">
    <property type="entry name" value="GLYCOSYLTRANSFERASE"/>
    <property type="match status" value="1"/>
</dbReference>
<feature type="domain" description="Glycosyltransferase 2-like" evidence="3">
    <location>
        <begin position="7"/>
        <end position="84"/>
    </location>
</feature>
<dbReference type="GO" id="GO:0016740">
    <property type="term" value="F:transferase activity"/>
    <property type="evidence" value="ECO:0007669"/>
    <property type="project" value="UniProtKB-KW"/>
</dbReference>
<accession>A0ABY2TJT2</accession>
<evidence type="ECO:0000259" key="3">
    <source>
        <dbReference type="Pfam" id="PF00535"/>
    </source>
</evidence>
<proteinExistence type="predicted"/>
<organism evidence="4 5">
    <name type="scientific">Campylobacter taeniopygiae</name>
    <dbReference type="NCBI Taxonomy" id="2510188"/>
    <lineage>
        <taxon>Bacteria</taxon>
        <taxon>Pseudomonadati</taxon>
        <taxon>Campylobacterota</taxon>
        <taxon>Epsilonproteobacteria</taxon>
        <taxon>Campylobacterales</taxon>
        <taxon>Campylobacteraceae</taxon>
        <taxon>Campylobacter</taxon>
    </lineage>
</organism>
<keyword evidence="5" id="KW-1185">Reference proteome</keyword>